<gene>
    <name evidence="1" type="ORF">LHJ74_20050</name>
</gene>
<evidence type="ECO:0000313" key="1">
    <source>
        <dbReference type="EMBL" id="MCT2592169.1"/>
    </source>
</evidence>
<accession>A0ABT2JW83</accession>
<keyword evidence="2" id="KW-1185">Reference proteome</keyword>
<name>A0ABT2JW83_9ACTN</name>
<dbReference type="EMBL" id="JAJAGO010000009">
    <property type="protein sequence ID" value="MCT2592169.1"/>
    <property type="molecule type" value="Genomic_DNA"/>
</dbReference>
<proteinExistence type="predicted"/>
<reference evidence="1 2" key="1">
    <citation type="submission" date="2021-10" db="EMBL/GenBank/DDBJ databases">
        <title>Streptomyces gossypii sp. nov., isolated from soil collected from cotton field.</title>
        <authorList>
            <person name="Ge X."/>
            <person name="Chen X."/>
            <person name="Liu W."/>
        </authorList>
    </citation>
    <scope>NUCLEOTIDE SEQUENCE [LARGE SCALE GENOMIC DNA]</scope>
    <source>
        <strain evidence="1 2">N2-109</strain>
    </source>
</reference>
<dbReference type="Proteomes" id="UP001156389">
    <property type="component" value="Unassembled WGS sequence"/>
</dbReference>
<organism evidence="1 2">
    <name type="scientific">Streptomyces gossypii</name>
    <dbReference type="NCBI Taxonomy" id="2883101"/>
    <lineage>
        <taxon>Bacteria</taxon>
        <taxon>Bacillati</taxon>
        <taxon>Actinomycetota</taxon>
        <taxon>Actinomycetes</taxon>
        <taxon>Kitasatosporales</taxon>
        <taxon>Streptomycetaceae</taxon>
        <taxon>Streptomyces</taxon>
    </lineage>
</organism>
<dbReference type="RefSeq" id="WP_260219499.1">
    <property type="nucleotide sequence ID" value="NZ_JAJAGO010000009.1"/>
</dbReference>
<sequence length="165" mass="18336">MNYSIPDLHPLEPVSFLDTGWESLARWTEEGHQDALALAGVLGANAAEYGADPSVLLAALQNYVARLPPHQFEKSDWVTLHTDLVAYLADVLIRKRGASWQISDDAAAPCGFRFVLEARGVDREVHRIEPAEVVMAEFRNPLIEVTRMIANAEISLRVVHPIPEE</sequence>
<evidence type="ECO:0000313" key="2">
    <source>
        <dbReference type="Proteomes" id="UP001156389"/>
    </source>
</evidence>
<protein>
    <submittedName>
        <fullName evidence="1">Uncharacterized protein</fullName>
    </submittedName>
</protein>
<comment type="caution">
    <text evidence="1">The sequence shown here is derived from an EMBL/GenBank/DDBJ whole genome shotgun (WGS) entry which is preliminary data.</text>
</comment>